<comment type="caution">
    <text evidence="3">The sequence shown here is derived from an EMBL/GenBank/DDBJ whole genome shotgun (WGS) entry which is preliminary data.</text>
</comment>
<feature type="signal peptide" evidence="2">
    <location>
        <begin position="1"/>
        <end position="29"/>
    </location>
</feature>
<evidence type="ECO:0000313" key="4">
    <source>
        <dbReference type="Proteomes" id="UP001305414"/>
    </source>
</evidence>
<reference evidence="3 4" key="1">
    <citation type="submission" date="2023-10" db="EMBL/GenBank/DDBJ databases">
        <title>Draft genome sequence of Xylaria bambusicola isolate GMP-LS, the root and basal stem rot pathogen of sugarcane in Indonesia.</title>
        <authorList>
            <person name="Selvaraj P."/>
            <person name="Muralishankar V."/>
            <person name="Muruganantham S."/>
            <person name="Sp S."/>
            <person name="Haryani S."/>
            <person name="Lau K.J.X."/>
            <person name="Naqvi N.I."/>
        </authorList>
    </citation>
    <scope>NUCLEOTIDE SEQUENCE [LARGE SCALE GENOMIC DNA]</scope>
    <source>
        <strain evidence="3">GMP-LS</strain>
    </source>
</reference>
<accession>A0AAN7U710</accession>
<evidence type="ECO:0000256" key="2">
    <source>
        <dbReference type="SAM" id="SignalP"/>
    </source>
</evidence>
<evidence type="ECO:0000313" key="3">
    <source>
        <dbReference type="EMBL" id="KAK5627210.1"/>
    </source>
</evidence>
<feature type="region of interest" description="Disordered" evidence="1">
    <location>
        <begin position="77"/>
        <end position="96"/>
    </location>
</feature>
<organism evidence="3 4">
    <name type="scientific">Xylaria bambusicola</name>
    <dbReference type="NCBI Taxonomy" id="326684"/>
    <lineage>
        <taxon>Eukaryota</taxon>
        <taxon>Fungi</taxon>
        <taxon>Dikarya</taxon>
        <taxon>Ascomycota</taxon>
        <taxon>Pezizomycotina</taxon>
        <taxon>Sordariomycetes</taxon>
        <taxon>Xylariomycetidae</taxon>
        <taxon>Xylariales</taxon>
        <taxon>Xylariaceae</taxon>
        <taxon>Xylaria</taxon>
    </lineage>
</organism>
<dbReference type="Proteomes" id="UP001305414">
    <property type="component" value="Unassembled WGS sequence"/>
</dbReference>
<keyword evidence="4" id="KW-1185">Reference proteome</keyword>
<sequence length="96" mass="9959">MFHTVVAAAAAAGSPLLLLLGLHVDDAIADAVEPSHLLASNRTRIVLRGATPSQRAQVLLGLLEVFLCPGQNPGHRPSRSCEMGGGVSNDEFFAAS</sequence>
<evidence type="ECO:0000256" key="1">
    <source>
        <dbReference type="SAM" id="MobiDB-lite"/>
    </source>
</evidence>
<dbReference type="EMBL" id="JAWHQM010000005">
    <property type="protein sequence ID" value="KAK5627210.1"/>
    <property type="molecule type" value="Genomic_DNA"/>
</dbReference>
<gene>
    <name evidence="3" type="ORF">RRF57_002925</name>
</gene>
<feature type="chain" id="PRO_5042955202" description="Secreted protein" evidence="2">
    <location>
        <begin position="30"/>
        <end position="96"/>
    </location>
</feature>
<dbReference type="AlphaFoldDB" id="A0AAN7U710"/>
<evidence type="ECO:0008006" key="5">
    <source>
        <dbReference type="Google" id="ProtNLM"/>
    </source>
</evidence>
<protein>
    <recommendedName>
        <fullName evidence="5">Secreted protein</fullName>
    </recommendedName>
</protein>
<name>A0AAN7U710_9PEZI</name>
<proteinExistence type="predicted"/>
<keyword evidence="2" id="KW-0732">Signal</keyword>